<proteinExistence type="predicted"/>
<accession>A0A4R1HD70</accession>
<dbReference type="Pfam" id="PF02810">
    <property type="entry name" value="SEC-C"/>
    <property type="match status" value="1"/>
</dbReference>
<gene>
    <name evidence="3" type="ORF">DFR30_1510</name>
</gene>
<dbReference type="Gene3D" id="3.10.450.50">
    <property type="match status" value="1"/>
</dbReference>
<sequence>MSEDTPCPCGSGLPLNACCKPVIDGTVKAATAEALMRSRYTAYTLHNINYLGATLDAGELQGFDRDGTTVWARDSTWIGLEIVKTSAGGPDDKDGSVEFRAHYERDGVMQEHHEVSRFRKINGSWLYSGGKDVGPVQFQRDTPKTGRNDPCPCGSGKKYKKCCGK</sequence>
<name>A0A4R1HD70_9GAMM</name>
<organism evidence="3 4">
    <name type="scientific">Thiogranum longum</name>
    <dbReference type="NCBI Taxonomy" id="1537524"/>
    <lineage>
        <taxon>Bacteria</taxon>
        <taxon>Pseudomonadati</taxon>
        <taxon>Pseudomonadota</taxon>
        <taxon>Gammaproteobacteria</taxon>
        <taxon>Chromatiales</taxon>
        <taxon>Ectothiorhodospiraceae</taxon>
        <taxon>Thiogranum</taxon>
    </lineage>
</organism>
<dbReference type="InterPro" id="IPR048469">
    <property type="entry name" value="YchJ-like_M"/>
</dbReference>
<dbReference type="AlphaFoldDB" id="A0A4R1HD70"/>
<protein>
    <submittedName>
        <fullName evidence="3">SEC-C motif-containing protein</fullName>
    </submittedName>
</protein>
<dbReference type="SUPFAM" id="SSF103642">
    <property type="entry name" value="Sec-C motif"/>
    <property type="match status" value="1"/>
</dbReference>
<comment type="caution">
    <text evidence="3">The sequence shown here is derived from an EMBL/GenBank/DDBJ whole genome shotgun (WGS) entry which is preliminary data.</text>
</comment>
<dbReference type="OrthoDB" id="21421at2"/>
<dbReference type="Pfam" id="PF17775">
    <property type="entry name" value="YchJ_M-like"/>
    <property type="match status" value="1"/>
</dbReference>
<dbReference type="EMBL" id="SMFX01000001">
    <property type="protein sequence ID" value="TCK18235.1"/>
    <property type="molecule type" value="Genomic_DNA"/>
</dbReference>
<dbReference type="InterPro" id="IPR004027">
    <property type="entry name" value="SEC_C_motif"/>
</dbReference>
<evidence type="ECO:0000259" key="2">
    <source>
        <dbReference type="Pfam" id="PF17775"/>
    </source>
</evidence>
<feature type="region of interest" description="Disordered" evidence="1">
    <location>
        <begin position="136"/>
        <end position="157"/>
    </location>
</feature>
<dbReference type="RefSeq" id="WP_132972056.1">
    <property type="nucleotide sequence ID" value="NZ_SMFX01000001.1"/>
</dbReference>
<dbReference type="SUPFAM" id="SSF54427">
    <property type="entry name" value="NTF2-like"/>
    <property type="match status" value="1"/>
</dbReference>
<dbReference type="InterPro" id="IPR032710">
    <property type="entry name" value="NTF2-like_dom_sf"/>
</dbReference>
<dbReference type="PANTHER" id="PTHR33747">
    <property type="entry name" value="UPF0225 PROTEIN SCO1677"/>
    <property type="match status" value="1"/>
</dbReference>
<feature type="domain" description="YchJ-like middle NTF2-like" evidence="2">
    <location>
        <begin position="31"/>
        <end position="130"/>
    </location>
</feature>
<evidence type="ECO:0000313" key="4">
    <source>
        <dbReference type="Proteomes" id="UP000295707"/>
    </source>
</evidence>
<reference evidence="3 4" key="1">
    <citation type="submission" date="2019-03" db="EMBL/GenBank/DDBJ databases">
        <title>Genomic Encyclopedia of Type Strains, Phase IV (KMG-IV): sequencing the most valuable type-strain genomes for metagenomic binning, comparative biology and taxonomic classification.</title>
        <authorList>
            <person name="Goeker M."/>
        </authorList>
    </citation>
    <scope>NUCLEOTIDE SEQUENCE [LARGE SCALE GENOMIC DNA]</scope>
    <source>
        <strain evidence="3 4">DSM 19610</strain>
    </source>
</reference>
<dbReference type="Proteomes" id="UP000295707">
    <property type="component" value="Unassembled WGS sequence"/>
</dbReference>
<dbReference type="PANTHER" id="PTHR33747:SF1">
    <property type="entry name" value="ADENYLATE CYCLASE-ASSOCIATED CAP C-TERMINAL DOMAIN-CONTAINING PROTEIN"/>
    <property type="match status" value="1"/>
</dbReference>
<keyword evidence="4" id="KW-1185">Reference proteome</keyword>
<dbReference type="NCBIfam" id="NF002486">
    <property type="entry name" value="PRK01752.1"/>
    <property type="match status" value="1"/>
</dbReference>
<evidence type="ECO:0000256" key="1">
    <source>
        <dbReference type="SAM" id="MobiDB-lite"/>
    </source>
</evidence>
<evidence type="ECO:0000313" key="3">
    <source>
        <dbReference type="EMBL" id="TCK18235.1"/>
    </source>
</evidence>